<dbReference type="eggNOG" id="COG1475">
    <property type="taxonomic scope" value="Bacteria"/>
</dbReference>
<dbReference type="SMART" id="SM00470">
    <property type="entry name" value="ParB"/>
    <property type="match status" value="1"/>
</dbReference>
<dbReference type="Gene3D" id="3.90.1530.30">
    <property type="match status" value="1"/>
</dbReference>
<dbReference type="GO" id="GO:0007059">
    <property type="term" value="P:chromosome segregation"/>
    <property type="evidence" value="ECO:0007669"/>
    <property type="project" value="TreeGrafter"/>
</dbReference>
<dbReference type="EMBL" id="CP002665">
    <property type="protein sequence ID" value="AEI11848.1"/>
    <property type="molecule type" value="Genomic_DNA"/>
</dbReference>
<dbReference type="RefSeq" id="WP_013883367.1">
    <property type="nucleotide sequence ID" value="NC_015671.1"/>
</dbReference>
<evidence type="ECO:0000259" key="3">
    <source>
        <dbReference type="SMART" id="SM00470"/>
    </source>
</evidence>
<feature type="domain" description="ParB-like N-terminal" evidence="3">
    <location>
        <begin position="49"/>
        <end position="140"/>
    </location>
</feature>
<gene>
    <name evidence="4" type="ordered locus">Celgi_1329</name>
</gene>
<evidence type="ECO:0000313" key="4">
    <source>
        <dbReference type="EMBL" id="AEI11848.1"/>
    </source>
</evidence>
<dbReference type="Proteomes" id="UP000000485">
    <property type="component" value="Chromosome"/>
</dbReference>
<dbReference type="InterPro" id="IPR004437">
    <property type="entry name" value="ParB/RepB/Spo0J"/>
</dbReference>
<name>F8A2Z3_CELGA</name>
<dbReference type="STRING" id="593907.Celgi_1329"/>
<sequence>MATTSSTKPRGRSRTPVPDVAPATSSSAALDELTHGMTHPDQEGFVRTTLVAVANLTAHPANPRRDVGDVTELADSIRAHGVRQNLLVVPDPDNPGDLRIVIGHRRTAAARLAGVTHLPAVVDPSLTSADQLQIMLLENVQRQDLTPVEEADAYQGLLDLGTDVATIATRIGRSESTVRSRLRLVTLPEEARTAIHARSVTLEDAAALADLPEHLQAPVLKTVGTSNFQHEMARARDLLRREEQVTPLLDVLAAANAPELPSNVWAEPGAIVAARGRPAQAAELAASIAGQVGPGWSWRWYYGEVLVYRPQTLEEAQEAAKAAEKRAAWDAEREEHAEKARADRAVREEFASITAETRREFLEHLIHGRKALTKDQVAHLLDYTATALAEGPWDGTYVGGTYRHHPVPYDTEDADGLATWLRVGLPADQKLTYHRHELLPLVTAAAAGLSAPQRLLVALAAALEPISEDTWRWGGRSVTTARWYELLERLGYTVSDAEHAALVVEDGPDDPENDGDVDDENAAQVA</sequence>
<feature type="region of interest" description="Disordered" evidence="2">
    <location>
        <begin position="1"/>
        <end position="26"/>
    </location>
</feature>
<dbReference type="FunFam" id="1.10.10.2830:FF:000001">
    <property type="entry name" value="Chromosome partitioning protein ParB"/>
    <property type="match status" value="1"/>
</dbReference>
<accession>F8A2Z3</accession>
<dbReference type="AlphaFoldDB" id="F8A2Z3"/>
<dbReference type="Pfam" id="PF17762">
    <property type="entry name" value="HTH_ParB"/>
    <property type="match status" value="1"/>
</dbReference>
<dbReference type="HOGENOM" id="CLU_046969_0_0_11"/>
<evidence type="ECO:0000313" key="5">
    <source>
        <dbReference type="Proteomes" id="UP000000485"/>
    </source>
</evidence>
<evidence type="ECO:0000256" key="2">
    <source>
        <dbReference type="SAM" id="MobiDB-lite"/>
    </source>
</evidence>
<dbReference type="PANTHER" id="PTHR33375:SF7">
    <property type="entry name" value="CHROMOSOME 2-PARTITIONING PROTEIN PARB-RELATED"/>
    <property type="match status" value="1"/>
</dbReference>
<dbReference type="InterPro" id="IPR041468">
    <property type="entry name" value="HTH_ParB/Spo0J"/>
</dbReference>
<reference evidence="5" key="1">
    <citation type="submission" date="2011-04" db="EMBL/GenBank/DDBJ databases">
        <title>Complete sequence of Cellvibrio gilvus ATCC 13127.</title>
        <authorList>
            <person name="Lucas S."/>
            <person name="Han J."/>
            <person name="Lapidus A."/>
            <person name="Cheng J.-F."/>
            <person name="Goodwin L."/>
            <person name="Pitluck S."/>
            <person name="Peters L."/>
            <person name="Munk A."/>
            <person name="Detter J.C."/>
            <person name="Han C."/>
            <person name="Tapia R."/>
            <person name="Land M."/>
            <person name="Hauser L."/>
            <person name="Kyrpides N."/>
            <person name="Ivanova N."/>
            <person name="Ovchinnikova G."/>
            <person name="Pagani I."/>
            <person name="Mead D."/>
            <person name="Brumm P."/>
            <person name="Woyke T."/>
        </authorList>
    </citation>
    <scope>NUCLEOTIDE SEQUENCE [LARGE SCALE GENOMIC DNA]</scope>
    <source>
        <strain evidence="5">ATCC 13127 / NRRL B-14078</strain>
    </source>
</reference>
<feature type="compositionally biased region" description="Acidic residues" evidence="2">
    <location>
        <begin position="506"/>
        <end position="526"/>
    </location>
</feature>
<dbReference type="InterPro" id="IPR036086">
    <property type="entry name" value="ParB/Sulfiredoxin_sf"/>
</dbReference>
<dbReference type="GO" id="GO:0003677">
    <property type="term" value="F:DNA binding"/>
    <property type="evidence" value="ECO:0007669"/>
    <property type="project" value="InterPro"/>
</dbReference>
<dbReference type="PANTHER" id="PTHR33375">
    <property type="entry name" value="CHROMOSOME-PARTITIONING PROTEIN PARB-RELATED"/>
    <property type="match status" value="1"/>
</dbReference>
<dbReference type="GO" id="GO:0005694">
    <property type="term" value="C:chromosome"/>
    <property type="evidence" value="ECO:0007669"/>
    <property type="project" value="TreeGrafter"/>
</dbReference>
<dbReference type="NCBIfam" id="TIGR00180">
    <property type="entry name" value="parB_part"/>
    <property type="match status" value="1"/>
</dbReference>
<dbReference type="Pfam" id="PF02195">
    <property type="entry name" value="ParB_N"/>
    <property type="match status" value="1"/>
</dbReference>
<dbReference type="InterPro" id="IPR050336">
    <property type="entry name" value="Chromosome_partition/occlusion"/>
</dbReference>
<organism evidence="4 5">
    <name type="scientific">Cellulomonas gilvus (strain ATCC 13127 / NRRL B-14078)</name>
    <name type="common">Cellvibrio gilvus</name>
    <dbReference type="NCBI Taxonomy" id="593907"/>
    <lineage>
        <taxon>Bacteria</taxon>
        <taxon>Bacillati</taxon>
        <taxon>Actinomycetota</taxon>
        <taxon>Actinomycetes</taxon>
        <taxon>Micrococcales</taxon>
        <taxon>Cellulomonadaceae</taxon>
        <taxon>Cellulomonas</taxon>
    </lineage>
</organism>
<dbReference type="KEGG" id="cga:Celgi_1329"/>
<keyword evidence="5" id="KW-1185">Reference proteome</keyword>
<dbReference type="Gene3D" id="1.10.10.2830">
    <property type="match status" value="1"/>
</dbReference>
<dbReference type="InterPro" id="IPR003115">
    <property type="entry name" value="ParB_N"/>
</dbReference>
<dbReference type="SUPFAM" id="SSF110849">
    <property type="entry name" value="ParB/Sulfiredoxin"/>
    <property type="match status" value="1"/>
</dbReference>
<evidence type="ECO:0000256" key="1">
    <source>
        <dbReference type="ARBA" id="ARBA00006295"/>
    </source>
</evidence>
<comment type="similarity">
    <text evidence="1">Belongs to the ParB family.</text>
</comment>
<feature type="region of interest" description="Disordered" evidence="2">
    <location>
        <begin position="505"/>
        <end position="526"/>
    </location>
</feature>
<dbReference type="SUPFAM" id="SSF109709">
    <property type="entry name" value="KorB DNA-binding domain-like"/>
    <property type="match status" value="1"/>
</dbReference>
<proteinExistence type="inferred from homology"/>
<protein>
    <submittedName>
        <fullName evidence="4">ParB-like partition protein</fullName>
    </submittedName>
</protein>
<dbReference type="OrthoDB" id="3176965at2"/>